<keyword evidence="7" id="KW-1185">Reference proteome</keyword>
<keyword evidence="2" id="KW-0223">Dioxygenase</keyword>
<dbReference type="InterPro" id="IPR051821">
    <property type="entry name" value="Asp/Asn_beta-hydroxylase"/>
</dbReference>
<evidence type="ECO:0000313" key="6">
    <source>
        <dbReference type="EMBL" id="NBC40004.1"/>
    </source>
</evidence>
<name>A0A7X5BQS4_9BACT</name>
<evidence type="ECO:0000259" key="5">
    <source>
        <dbReference type="Pfam" id="PF05118"/>
    </source>
</evidence>
<dbReference type="InterPro" id="IPR027443">
    <property type="entry name" value="IPNS-like_sf"/>
</dbReference>
<sequence length="283" mass="32329">MEDTQSPSSTGNNPPPRPPGLRQALKQQALELAGTALTQGALFTARQVTQAIHQRPDANNTFFDPAAFPFTSRMERNWKVIRQELDAVMRGVEIIPNFQDLMPEQRELTTDDRWKTFVFYGYGVKFEDNCRRCPETTRLLESIPGMTSAMFSILRGRKHIPPHSGHYKGVLRYHLGLLVPEPADACHIRVGDKTASWREGQSLIFDDTHEHEVRKENDGDRVVLFVDFLRPLPPVLSGLNRTVVKLISLSPYITRSEQNSRKWEEYFGEEFDLVRNPPSGKRA</sequence>
<dbReference type="GO" id="GO:0051213">
    <property type="term" value="F:dioxygenase activity"/>
    <property type="evidence" value="ECO:0007669"/>
    <property type="project" value="UniProtKB-KW"/>
</dbReference>
<dbReference type="InterPro" id="IPR007803">
    <property type="entry name" value="Asp/Arg/Pro-Hydrxlase"/>
</dbReference>
<dbReference type="AlphaFoldDB" id="A0A7X5BQS4"/>
<dbReference type="Gene3D" id="2.60.120.330">
    <property type="entry name" value="B-lactam Antibiotic, Isopenicillin N Synthase, Chain"/>
    <property type="match status" value="1"/>
</dbReference>
<dbReference type="RefSeq" id="WP_161662736.1">
    <property type="nucleotide sequence ID" value="NZ_CBCSLE010000007.1"/>
</dbReference>
<feature type="compositionally biased region" description="Low complexity" evidence="4">
    <location>
        <begin position="1"/>
        <end position="12"/>
    </location>
</feature>
<dbReference type="GO" id="GO:0016020">
    <property type="term" value="C:membrane"/>
    <property type="evidence" value="ECO:0007669"/>
    <property type="project" value="TreeGrafter"/>
</dbReference>
<protein>
    <submittedName>
        <fullName evidence="6">Aspartyl/asparaginyl beta-hydroxylase domain-containing protein</fullName>
    </submittedName>
</protein>
<evidence type="ECO:0000313" key="7">
    <source>
        <dbReference type="Proteomes" id="UP000537825"/>
    </source>
</evidence>
<feature type="domain" description="Aspartyl/asparaginy/proline hydroxylase" evidence="5">
    <location>
        <begin position="75"/>
        <end position="231"/>
    </location>
</feature>
<comment type="caution">
    <text evidence="6">The sequence shown here is derived from an EMBL/GenBank/DDBJ whole genome shotgun (WGS) entry which is preliminary data.</text>
</comment>
<keyword evidence="3" id="KW-0560">Oxidoreductase</keyword>
<dbReference type="Proteomes" id="UP000537825">
    <property type="component" value="Unassembled WGS sequence"/>
</dbReference>
<feature type="region of interest" description="Disordered" evidence="4">
    <location>
        <begin position="1"/>
        <end position="20"/>
    </location>
</feature>
<organism evidence="6 7">
    <name type="scientific">Corallococcus exiguus</name>
    <dbReference type="NCBI Taxonomy" id="83462"/>
    <lineage>
        <taxon>Bacteria</taxon>
        <taxon>Pseudomonadati</taxon>
        <taxon>Myxococcota</taxon>
        <taxon>Myxococcia</taxon>
        <taxon>Myxococcales</taxon>
        <taxon>Cystobacterineae</taxon>
        <taxon>Myxococcaceae</taxon>
        <taxon>Corallococcus</taxon>
    </lineage>
</organism>
<evidence type="ECO:0000256" key="2">
    <source>
        <dbReference type="ARBA" id="ARBA00022964"/>
    </source>
</evidence>
<dbReference type="PANTHER" id="PTHR46332:SF5">
    <property type="entry name" value="ASPARTATE BETA-HYDROXYLASE DOMAIN CONTAINING 2"/>
    <property type="match status" value="1"/>
</dbReference>
<dbReference type="PANTHER" id="PTHR46332">
    <property type="entry name" value="ASPARTATE BETA-HYDROXYLASE DOMAIN-CONTAINING PROTEIN 2"/>
    <property type="match status" value="1"/>
</dbReference>
<dbReference type="Pfam" id="PF05118">
    <property type="entry name" value="Asp_Arg_Hydrox"/>
    <property type="match status" value="1"/>
</dbReference>
<evidence type="ECO:0000256" key="3">
    <source>
        <dbReference type="ARBA" id="ARBA00023002"/>
    </source>
</evidence>
<comment type="similarity">
    <text evidence="1">Belongs to the aspartyl/asparaginyl beta-hydroxylase family.</text>
</comment>
<accession>A0A7X5BQS4</accession>
<gene>
    <name evidence="6" type="ORF">GTZ93_09180</name>
</gene>
<dbReference type="SUPFAM" id="SSF51197">
    <property type="entry name" value="Clavaminate synthase-like"/>
    <property type="match status" value="1"/>
</dbReference>
<reference evidence="6 7" key="1">
    <citation type="submission" date="2020-01" db="EMBL/GenBank/DDBJ databases">
        <title>The draft genome sequence of Corallococcus exiguus DSM 14696.</title>
        <authorList>
            <person name="Zhang X."/>
            <person name="Zhu H."/>
        </authorList>
    </citation>
    <scope>NUCLEOTIDE SEQUENCE [LARGE SCALE GENOMIC DNA]</scope>
    <source>
        <strain evidence="6 7">DSM 14696</strain>
    </source>
</reference>
<dbReference type="EMBL" id="JAAAPK010000002">
    <property type="protein sequence ID" value="NBC40004.1"/>
    <property type="molecule type" value="Genomic_DNA"/>
</dbReference>
<evidence type="ECO:0000256" key="4">
    <source>
        <dbReference type="SAM" id="MobiDB-lite"/>
    </source>
</evidence>
<proteinExistence type="inferred from homology"/>
<evidence type="ECO:0000256" key="1">
    <source>
        <dbReference type="ARBA" id="ARBA00007730"/>
    </source>
</evidence>